<keyword evidence="2" id="KW-0812">Transmembrane</keyword>
<dbReference type="Gene3D" id="2.20.200.10">
    <property type="entry name" value="Outer membrane efflux proteins (OEP)"/>
    <property type="match status" value="1"/>
</dbReference>
<evidence type="ECO:0000256" key="2">
    <source>
        <dbReference type="RuleBase" id="RU362097"/>
    </source>
</evidence>
<dbReference type="SUPFAM" id="SSF56954">
    <property type="entry name" value="Outer membrane efflux proteins (OEP)"/>
    <property type="match status" value="1"/>
</dbReference>
<dbReference type="PANTHER" id="PTHR30203">
    <property type="entry name" value="OUTER MEMBRANE CATION EFFLUX PROTEIN"/>
    <property type="match status" value="1"/>
</dbReference>
<keyword evidence="2" id="KW-0564">Palmitate</keyword>
<dbReference type="InterPro" id="IPR003423">
    <property type="entry name" value="OMP_efflux"/>
</dbReference>
<gene>
    <name evidence="3" type="ORF">EAH84_13375</name>
</gene>
<dbReference type="InterPro" id="IPR010131">
    <property type="entry name" value="MdtP/NodT-like"/>
</dbReference>
<name>A0A502CD68_9SPHN</name>
<evidence type="ECO:0000256" key="1">
    <source>
        <dbReference type="ARBA" id="ARBA00007613"/>
    </source>
</evidence>
<dbReference type="GO" id="GO:0005886">
    <property type="term" value="C:plasma membrane"/>
    <property type="evidence" value="ECO:0007669"/>
    <property type="project" value="UniProtKB-SubCell"/>
</dbReference>
<organism evidence="3 4">
    <name type="scientific">Sphingomonas oligophenolica</name>
    <dbReference type="NCBI Taxonomy" id="301154"/>
    <lineage>
        <taxon>Bacteria</taxon>
        <taxon>Pseudomonadati</taxon>
        <taxon>Pseudomonadota</taxon>
        <taxon>Alphaproteobacteria</taxon>
        <taxon>Sphingomonadales</taxon>
        <taxon>Sphingomonadaceae</taxon>
        <taxon>Sphingomonas</taxon>
    </lineage>
</organism>
<dbReference type="EMBL" id="RCZK01000013">
    <property type="protein sequence ID" value="TPG09969.1"/>
    <property type="molecule type" value="Genomic_DNA"/>
</dbReference>
<dbReference type="Pfam" id="PF02321">
    <property type="entry name" value="OEP"/>
    <property type="match status" value="2"/>
</dbReference>
<dbReference type="NCBIfam" id="TIGR01845">
    <property type="entry name" value="outer_NodT"/>
    <property type="match status" value="1"/>
</dbReference>
<dbReference type="PROSITE" id="PS51257">
    <property type="entry name" value="PROKAR_LIPOPROTEIN"/>
    <property type="match status" value="1"/>
</dbReference>
<dbReference type="AlphaFoldDB" id="A0A502CD68"/>
<comment type="subcellular location">
    <subcellularLocation>
        <location evidence="2">Cell membrane</location>
        <topology evidence="2">Lipid-anchor</topology>
    </subcellularLocation>
</comment>
<reference evidence="3 4" key="1">
    <citation type="journal article" date="2019" name="Environ. Microbiol.">
        <title>Species interactions and distinct microbial communities in high Arctic permafrost affected cryosols are associated with the CH4 and CO2 gas fluxes.</title>
        <authorList>
            <person name="Altshuler I."/>
            <person name="Hamel J."/>
            <person name="Turney S."/>
            <person name="Magnuson E."/>
            <person name="Levesque R."/>
            <person name="Greer C."/>
            <person name="Whyte L.G."/>
        </authorList>
    </citation>
    <scope>NUCLEOTIDE SEQUENCE [LARGE SCALE GENOMIC DNA]</scope>
    <source>
        <strain evidence="3 4">S5.1</strain>
    </source>
</reference>
<protein>
    <submittedName>
        <fullName evidence="3">Efflux transporter outer membrane subunit</fullName>
    </submittedName>
</protein>
<proteinExistence type="inferred from homology"/>
<accession>A0A502CD68</accession>
<keyword evidence="2" id="KW-0449">Lipoprotein</keyword>
<dbReference type="GO" id="GO:0015562">
    <property type="term" value="F:efflux transmembrane transporter activity"/>
    <property type="evidence" value="ECO:0007669"/>
    <property type="project" value="InterPro"/>
</dbReference>
<keyword evidence="2" id="KW-1134">Transmembrane beta strand</keyword>
<sequence length="465" mass="50004">MTTRRSSRRAIGATILMLGGCAPHPWLTVPPAILSEDWSPLPTTPDRASVTSDAASGTIDLGSPRLRALIAEALRESPTLIGAQARIDQARALLKSARGATLPVVTASGSPLLSQSRRGGPLDFRNSFASLDAGLTVDVGGRLKAGKRAAADRLRASAYDRDALTIAVAAEIARAFVTQAAIDARLSLLARNIVQADELLRIITVRQHEGSATLIDVGLQDNRVQNLRTEQERLRQSLDQSRTALALLVGSEAPSFRSMPGDLDALVGPTIALPSPAQLVRHRPDIQAAEARLAAAGGDVTRARAAFIPPIELALGRAAQASLGTPLLSSIVLSANMLAPIFNRGQLKADLDLASARQREAVQLYRQAILQSFVEVENARSAVDHAQARAVLLDRMVATAERTVRLDRQRYLEGDADLRDLLITQDEIIAAQDARLINLQERIEAQIDLYRASGSYQRDRSDALR</sequence>
<dbReference type="Gene3D" id="1.20.1600.10">
    <property type="entry name" value="Outer membrane efflux proteins (OEP)"/>
    <property type="match status" value="1"/>
</dbReference>
<comment type="caution">
    <text evidence="3">The sequence shown here is derived from an EMBL/GenBank/DDBJ whole genome shotgun (WGS) entry which is preliminary data.</text>
</comment>
<dbReference type="RefSeq" id="WP_140872518.1">
    <property type="nucleotide sequence ID" value="NZ_RCZK01000013.1"/>
</dbReference>
<dbReference type="OrthoDB" id="7564954at2"/>
<evidence type="ECO:0000313" key="3">
    <source>
        <dbReference type="EMBL" id="TPG09969.1"/>
    </source>
</evidence>
<comment type="similarity">
    <text evidence="1 2">Belongs to the outer membrane factor (OMF) (TC 1.B.17) family.</text>
</comment>
<keyword evidence="2" id="KW-0472">Membrane</keyword>
<dbReference type="PANTHER" id="PTHR30203:SF33">
    <property type="entry name" value="BLR4455 PROTEIN"/>
    <property type="match status" value="1"/>
</dbReference>
<evidence type="ECO:0000313" key="4">
    <source>
        <dbReference type="Proteomes" id="UP000318413"/>
    </source>
</evidence>
<keyword evidence="4" id="KW-1185">Reference proteome</keyword>
<dbReference type="Proteomes" id="UP000318413">
    <property type="component" value="Unassembled WGS sequence"/>
</dbReference>